<evidence type="ECO:0000313" key="1">
    <source>
        <dbReference type="EMBL" id="NNJ15555.1"/>
    </source>
</evidence>
<reference evidence="1" key="1">
    <citation type="submission" date="2011-04" db="EMBL/GenBank/DDBJ databases">
        <authorList>
            <person name="Phale P."/>
            <person name="Raju S."/>
            <person name="Paliwal V."/>
            <person name="Purohit H.J."/>
        </authorList>
    </citation>
    <scope>NUCLEOTIDE SEQUENCE</scope>
    <source>
        <strain evidence="1">CSV86</strain>
    </source>
</reference>
<gene>
    <name evidence="1" type="ORF">CSV86_010055</name>
    <name evidence="2" type="ORF">CSV86_014650</name>
</gene>
<reference evidence="1 3" key="2">
    <citation type="journal article" date="2013" name="Genome Announc.">
        <title>Genome Sequence of Naphthalene-Degrading Soil Bacterium Pseudomonas putida CSV86.</title>
        <authorList>
            <person name="Phale P.S."/>
            <person name="Paliwal V."/>
            <person name="Raju S.C."/>
            <person name="Modak A."/>
            <person name="Purohit H.J."/>
        </authorList>
    </citation>
    <scope>NUCLEOTIDE SEQUENCE [LARGE SCALE GENOMIC DNA]</scope>
    <source>
        <strain evidence="1 3">CSV86</strain>
    </source>
</reference>
<dbReference type="AlphaFoldDB" id="L1M407"/>
<name>L1M407_9PSED</name>
<accession>L1M407</accession>
<protein>
    <recommendedName>
        <fullName evidence="4">DRBM domain-containing protein</fullName>
    </recommendedName>
</protein>
<evidence type="ECO:0000313" key="3">
    <source>
        <dbReference type="Proteomes" id="UP000010448"/>
    </source>
</evidence>
<organism evidence="1 3">
    <name type="scientific">Pseudomonas bharatica CSV86</name>
    <dbReference type="NCBI Taxonomy" id="1005395"/>
    <lineage>
        <taxon>Bacteria</taxon>
        <taxon>Pseudomonadati</taxon>
        <taxon>Pseudomonadota</taxon>
        <taxon>Gammaproteobacteria</taxon>
        <taxon>Pseudomonadales</taxon>
        <taxon>Pseudomonadaceae</taxon>
        <taxon>Pseudomonas</taxon>
        <taxon>Pseudomonas bharatica</taxon>
    </lineage>
</organism>
<proteinExistence type="predicted"/>
<dbReference type="EMBL" id="AMWJ02000002">
    <property type="protein sequence ID" value="NNJ16366.1"/>
    <property type="molecule type" value="Genomic_DNA"/>
</dbReference>
<dbReference type="EMBL" id="AMWJ02000001">
    <property type="protein sequence ID" value="NNJ15555.1"/>
    <property type="molecule type" value="Genomic_DNA"/>
</dbReference>
<comment type="caution">
    <text evidence="1">The sequence shown here is derived from an EMBL/GenBank/DDBJ whole genome shotgun (WGS) entry which is preliminary data.</text>
</comment>
<dbReference type="Proteomes" id="UP000010448">
    <property type="component" value="Unassembled WGS sequence"/>
</dbReference>
<dbReference type="RefSeq" id="WP_009397125.1">
    <property type="nucleotide sequence ID" value="NZ_AMWJ02000001.1"/>
</dbReference>
<reference evidence="1" key="3">
    <citation type="submission" date="2020-04" db="EMBL/GenBank/DDBJ databases">
        <title>Whole genome sequence of a novel Pseudomonas sp CSV86 degrading multiple aromatics.</title>
        <authorList>
            <person name="Phale P.S."/>
            <person name="Mohapatra B."/>
            <person name="Sharma R."/>
        </authorList>
    </citation>
    <scope>NUCLEOTIDE SEQUENCE</scope>
    <source>
        <strain evidence="1">CSV86</strain>
    </source>
</reference>
<evidence type="ECO:0000313" key="2">
    <source>
        <dbReference type="EMBL" id="NNJ16366.1"/>
    </source>
</evidence>
<keyword evidence="3" id="KW-1185">Reference proteome</keyword>
<evidence type="ECO:0008006" key="4">
    <source>
        <dbReference type="Google" id="ProtNLM"/>
    </source>
</evidence>
<sequence>MNERYAAKKVITASVQGNSGGQNTGTSSTFHWEVQERSTGHKVEGPFVGQAEAENACLRLNYPRP</sequence>